<feature type="region of interest" description="Disordered" evidence="1">
    <location>
        <begin position="55"/>
        <end position="75"/>
    </location>
</feature>
<keyword evidence="3" id="KW-1185">Reference proteome</keyword>
<sequence>MTSKYDHPEYREATSHLAHELDMPDRVLAPIRHLVDCSLGRVFWLDWARQDTQDSEWMPTPGDHEDPEWHRIDGWPERGAGSTHRKWGRRASLWMQWHSVDAWHVCDWLITAVADGQSWLANVDGDGNPKKIMKCGTLERLVHEATKGLRQRNLREIVLGPNDESFVLDLGAGHTLVQLLSRSALRAEGLRMRHCIGRGSYDELLGNPDVGFFSVRTENGKPIATLEIRSGFVRQFRGPTNIEPSGAVKDLVAPALDAFGWRDWRDRPRPAEDAVQRDLPPAHRRR</sequence>
<proteinExistence type="predicted"/>
<dbReference type="EMBL" id="FBVY01000006">
    <property type="protein sequence ID" value="CUW88522.1"/>
    <property type="molecule type" value="Genomic_DNA"/>
</dbReference>
<evidence type="ECO:0000256" key="1">
    <source>
        <dbReference type="SAM" id="MobiDB-lite"/>
    </source>
</evidence>
<evidence type="ECO:0000313" key="3">
    <source>
        <dbReference type="Proteomes" id="UP000191933"/>
    </source>
</evidence>
<accession>A0A9W5AZI4</accession>
<protein>
    <submittedName>
        <fullName evidence="2">Uncharacterized protein</fullName>
    </submittedName>
</protein>
<evidence type="ECO:0000313" key="2">
    <source>
        <dbReference type="EMBL" id="CUW88522.1"/>
    </source>
</evidence>
<dbReference type="RefSeq" id="WP_080822912.1">
    <property type="nucleotide sequence ID" value="NZ_LT009718.1"/>
</dbReference>
<name>A0A9W5AZI4_9HYPH</name>
<gene>
    <name evidence="2" type="ORF">AGR2A_Cc140087</name>
</gene>
<comment type="caution">
    <text evidence="2">The sequence shown here is derived from an EMBL/GenBank/DDBJ whole genome shotgun (WGS) entry which is preliminary data.</text>
</comment>
<dbReference type="Proteomes" id="UP000191933">
    <property type="component" value="Unassembled WGS sequence"/>
</dbReference>
<organism evidence="2 3">
    <name type="scientific">Agrobacterium genomosp. 2 str. CFBP 5494</name>
    <dbReference type="NCBI Taxonomy" id="1183436"/>
    <lineage>
        <taxon>Bacteria</taxon>
        <taxon>Pseudomonadati</taxon>
        <taxon>Pseudomonadota</taxon>
        <taxon>Alphaproteobacteria</taxon>
        <taxon>Hyphomicrobiales</taxon>
        <taxon>Rhizobiaceae</taxon>
        <taxon>Rhizobium/Agrobacterium group</taxon>
        <taxon>Agrobacterium</taxon>
        <taxon>Agrobacterium tumefaciens complex</taxon>
    </lineage>
</organism>
<dbReference type="AlphaFoldDB" id="A0A9W5AZI4"/>
<reference evidence="2 3" key="1">
    <citation type="submission" date="2016-01" db="EMBL/GenBank/DDBJ databases">
        <authorList>
            <person name="Regsiter A."/>
            <person name="william w."/>
        </authorList>
    </citation>
    <scope>NUCLEOTIDE SEQUENCE [LARGE SCALE GENOMIC DNA]</scope>
    <source>
        <strain evidence="2 3">CFBP 5494</strain>
    </source>
</reference>
<feature type="compositionally biased region" description="Basic and acidic residues" evidence="1">
    <location>
        <begin position="62"/>
        <end position="75"/>
    </location>
</feature>